<organism evidence="1 2">
    <name type="scientific">Danionella cerebrum</name>
    <dbReference type="NCBI Taxonomy" id="2873325"/>
    <lineage>
        <taxon>Eukaryota</taxon>
        <taxon>Metazoa</taxon>
        <taxon>Chordata</taxon>
        <taxon>Craniata</taxon>
        <taxon>Vertebrata</taxon>
        <taxon>Euteleostomi</taxon>
        <taxon>Actinopterygii</taxon>
        <taxon>Neopterygii</taxon>
        <taxon>Teleostei</taxon>
        <taxon>Ostariophysi</taxon>
        <taxon>Cypriniformes</taxon>
        <taxon>Danionidae</taxon>
        <taxon>Danioninae</taxon>
        <taxon>Danionella</taxon>
    </lineage>
</organism>
<proteinExistence type="predicted"/>
<keyword evidence="2" id="KW-1185">Reference proteome</keyword>
<comment type="caution">
    <text evidence="1">The sequence shown here is derived from an EMBL/GenBank/DDBJ whole genome shotgun (WGS) entry which is preliminary data.</text>
</comment>
<name>A0A553QGA0_9TELE</name>
<reference evidence="1 2" key="1">
    <citation type="journal article" date="2019" name="Sci. Data">
        <title>Hybrid genome assembly and annotation of Danionella translucida.</title>
        <authorList>
            <person name="Kadobianskyi M."/>
            <person name="Schulze L."/>
            <person name="Schuelke M."/>
            <person name="Judkewitz B."/>
        </authorList>
    </citation>
    <scope>NUCLEOTIDE SEQUENCE [LARGE SCALE GENOMIC DNA]</scope>
    <source>
        <strain evidence="1 2">Bolton</strain>
    </source>
</reference>
<evidence type="ECO:0000313" key="2">
    <source>
        <dbReference type="Proteomes" id="UP000316079"/>
    </source>
</evidence>
<dbReference type="EMBL" id="SRMA01026012">
    <property type="protein sequence ID" value="TRY88949.1"/>
    <property type="molecule type" value="Genomic_DNA"/>
</dbReference>
<dbReference type="PANTHER" id="PTHR22910:SF6">
    <property type="entry name" value="PROTEIN MGARP"/>
    <property type="match status" value="1"/>
</dbReference>
<dbReference type="GO" id="GO:0008089">
    <property type="term" value="P:anterograde axonal transport"/>
    <property type="evidence" value="ECO:0007669"/>
    <property type="project" value="InterPro"/>
</dbReference>
<sequence>MFCRAAWQRLAPLARKALPPLSCKAVVPVRQMSFGLPASGTNIVYMALGGGSLTIAAVYAYRTLSNDSARNNESVAQIQAKSEDGAVAEVAAVVAADADVQTAANEASTIVEATVAEAVSVVEEEVASEPVEVEAEPIIVQAVEAEAEPLITPAAAAAAVKDIASEERVTETIGEEASVEEAAV</sequence>
<dbReference type="GO" id="GO:1904115">
    <property type="term" value="C:axon cytoplasm"/>
    <property type="evidence" value="ECO:0007669"/>
    <property type="project" value="GOC"/>
</dbReference>
<dbReference type="InterPro" id="IPR026093">
    <property type="entry name" value="MGARP"/>
</dbReference>
<protein>
    <submittedName>
        <fullName evidence="1">Uncharacterized protein</fullName>
    </submittedName>
</protein>
<dbReference type="AlphaFoldDB" id="A0A553QGA0"/>
<dbReference type="PANTHER" id="PTHR22910">
    <property type="entry name" value="PROTEIN MGARP"/>
    <property type="match status" value="1"/>
</dbReference>
<dbReference type="Proteomes" id="UP000316079">
    <property type="component" value="Unassembled WGS sequence"/>
</dbReference>
<evidence type="ECO:0000313" key="1">
    <source>
        <dbReference type="EMBL" id="TRY88949.1"/>
    </source>
</evidence>
<dbReference type="GO" id="GO:0005739">
    <property type="term" value="C:mitochondrion"/>
    <property type="evidence" value="ECO:0007669"/>
    <property type="project" value="InterPro"/>
</dbReference>
<accession>A0A553QGA0</accession>
<gene>
    <name evidence="1" type="ORF">DNTS_013327</name>
</gene>
<dbReference type="OrthoDB" id="9950323at2759"/>